<dbReference type="EMBL" id="CP027777">
    <property type="protein sequence ID" value="AVQ38452.1"/>
    <property type="molecule type" value="Genomic_DNA"/>
</dbReference>
<reference evidence="4 5" key="1">
    <citation type="submission" date="2018-01" db="EMBL/GenBank/DDBJ databases">
        <title>Genetic Diversity of Clostridium botulinum in seafood.</title>
        <authorList>
            <person name="Athira V."/>
            <person name="Arun Jyothi P.V."/>
            <person name="Lalitha K.V."/>
            <person name="Joseph T.C."/>
        </authorList>
    </citation>
    <scope>NUCLEOTIDE SEQUENCE [LARGE SCALE GENOMIC DNA]</scope>
    <source>
        <strain evidence="2 4">Mfbjulcb5</strain>
        <strain evidence="3 5">Mfbjulcb8</strain>
    </source>
</reference>
<feature type="transmembrane region" description="Helical" evidence="1">
    <location>
        <begin position="75"/>
        <end position="105"/>
    </location>
</feature>
<keyword evidence="1" id="KW-0472">Membrane</keyword>
<name>A0A2P1TPZ7_CLOBO</name>
<evidence type="ECO:0000256" key="1">
    <source>
        <dbReference type="SAM" id="Phobius"/>
    </source>
</evidence>
<dbReference type="AlphaFoldDB" id="A0A2P1TPZ7"/>
<dbReference type="EMBL" id="CP027776">
    <property type="protein sequence ID" value="AVP63449.1"/>
    <property type="molecule type" value="Genomic_DNA"/>
</dbReference>
<evidence type="ECO:0000313" key="4">
    <source>
        <dbReference type="Proteomes" id="UP000238070"/>
    </source>
</evidence>
<evidence type="ECO:0000313" key="5">
    <source>
        <dbReference type="Proteomes" id="UP000240615"/>
    </source>
</evidence>
<feature type="transmembrane region" description="Helical" evidence="1">
    <location>
        <begin position="125"/>
        <end position="155"/>
    </location>
</feature>
<gene>
    <name evidence="2" type="ORF">C3B64_03900</name>
    <name evidence="3" type="ORF">C7M56_07055</name>
</gene>
<organism evidence="3 5">
    <name type="scientific">Clostridium botulinum</name>
    <dbReference type="NCBI Taxonomy" id="1491"/>
    <lineage>
        <taxon>Bacteria</taxon>
        <taxon>Bacillati</taxon>
        <taxon>Bacillota</taxon>
        <taxon>Clostridia</taxon>
        <taxon>Eubacteriales</taxon>
        <taxon>Clostridiaceae</taxon>
        <taxon>Clostridium</taxon>
    </lineage>
</organism>
<feature type="transmembrane region" description="Helical" evidence="1">
    <location>
        <begin position="42"/>
        <end position="63"/>
    </location>
</feature>
<keyword evidence="1" id="KW-1133">Transmembrane helix</keyword>
<dbReference type="Pfam" id="PF16316">
    <property type="entry name" value="DUF4956"/>
    <property type="match status" value="1"/>
</dbReference>
<proteinExistence type="predicted"/>
<dbReference type="Proteomes" id="UP000238070">
    <property type="component" value="Chromosome"/>
</dbReference>
<keyword evidence="1" id="KW-0812">Transmembrane</keyword>
<sequence length="242" mass="27529">MFFVEYKKIIYKWRGNMDKSLTFQDIFKKSFTQVDHFGKIPISQVVICLIITAIVASFIFYIYKDTFRGVVYSYSYNISLFVMSLLTSLIVLTISSNVALSLGMVGALSIVRFRTAIKDPMDVMYMFWAITVGIACGAKIYSVAILGSLLVGLAIKLLTNYKVKNNTYMFIIHYEEKINEKLIVTLQEVQYFIKSKSITRGVTEMALEVKVKNNNTAFVNEISEMEGVIDASLVRYNGDYAE</sequence>
<dbReference type="InterPro" id="IPR032531">
    <property type="entry name" value="DUF4956"/>
</dbReference>
<dbReference type="Proteomes" id="UP000240615">
    <property type="component" value="Chromosome"/>
</dbReference>
<protein>
    <submittedName>
        <fullName evidence="3">DUF4956 domain-containing protein</fullName>
    </submittedName>
</protein>
<evidence type="ECO:0000313" key="3">
    <source>
        <dbReference type="EMBL" id="AVQ38452.1"/>
    </source>
</evidence>
<evidence type="ECO:0000313" key="2">
    <source>
        <dbReference type="EMBL" id="AVP63449.1"/>
    </source>
</evidence>
<accession>A0A2P1TPZ7</accession>